<dbReference type="Gene3D" id="1.20.1260.20">
    <property type="entry name" value="PPE superfamily"/>
    <property type="match status" value="1"/>
</dbReference>
<feature type="region of interest" description="Disordered" evidence="1">
    <location>
        <begin position="355"/>
        <end position="383"/>
    </location>
</feature>
<keyword evidence="3" id="KW-1185">Reference proteome</keyword>
<accession>D3Q787</accession>
<evidence type="ECO:0000313" key="2">
    <source>
        <dbReference type="EMBL" id="ADD42358.1"/>
    </source>
</evidence>
<evidence type="ECO:0000313" key="3">
    <source>
        <dbReference type="Proteomes" id="UP000000844"/>
    </source>
</evidence>
<dbReference type="Proteomes" id="UP000000844">
    <property type="component" value="Chromosome"/>
</dbReference>
<protein>
    <submittedName>
        <fullName evidence="2">Uncharacterized protein</fullName>
    </submittedName>
</protein>
<organism evidence="2 3">
    <name type="scientific">Stackebrandtia nassauensis (strain DSM 44728 / CIP 108903 / NRRL B-16338 / NBRC 102104 / LLR-40K-21)</name>
    <dbReference type="NCBI Taxonomy" id="446470"/>
    <lineage>
        <taxon>Bacteria</taxon>
        <taxon>Bacillati</taxon>
        <taxon>Actinomycetota</taxon>
        <taxon>Actinomycetes</taxon>
        <taxon>Glycomycetales</taxon>
        <taxon>Glycomycetaceae</taxon>
        <taxon>Stackebrandtia</taxon>
    </lineage>
</organism>
<dbReference type="EMBL" id="CP001778">
    <property type="protein sequence ID" value="ADD42358.1"/>
    <property type="molecule type" value="Genomic_DNA"/>
</dbReference>
<dbReference type="STRING" id="446470.Snas_2681"/>
<dbReference type="KEGG" id="sna:Snas_2681"/>
<dbReference type="OrthoDB" id="4763957at2"/>
<reference evidence="2 3" key="1">
    <citation type="journal article" date="2009" name="Stand. Genomic Sci.">
        <title>Complete genome sequence of Stackebrandtia nassauensis type strain (LLR-40K-21).</title>
        <authorList>
            <person name="Munk C."/>
            <person name="Lapidus A."/>
            <person name="Copeland A."/>
            <person name="Jando M."/>
            <person name="Mayilraj S."/>
            <person name="Glavina Del Rio T."/>
            <person name="Nolan M."/>
            <person name="Chen F."/>
            <person name="Lucas S."/>
            <person name="Tice H."/>
            <person name="Cheng J.F."/>
            <person name="Han C."/>
            <person name="Detter J.C."/>
            <person name="Bruce D."/>
            <person name="Goodwin L."/>
            <person name="Chain P."/>
            <person name="Pitluck S."/>
            <person name="Goker M."/>
            <person name="Ovchinikova G."/>
            <person name="Pati A."/>
            <person name="Ivanova N."/>
            <person name="Mavromatis K."/>
            <person name="Chen A."/>
            <person name="Palaniappan K."/>
            <person name="Land M."/>
            <person name="Hauser L."/>
            <person name="Chang Y.J."/>
            <person name="Jeffries C.D."/>
            <person name="Bristow J."/>
            <person name="Eisen J.A."/>
            <person name="Markowitz V."/>
            <person name="Hugenholtz P."/>
            <person name="Kyrpides N.C."/>
            <person name="Klenk H.P."/>
        </authorList>
    </citation>
    <scope>NUCLEOTIDE SEQUENCE [LARGE SCALE GENOMIC DNA]</scope>
    <source>
        <strain evidence="3">DSM 44728 / CIP 108903 / NRRL B-16338 / NBRC 102104 / LLR-40K-21</strain>
    </source>
</reference>
<name>D3Q787_STANL</name>
<evidence type="ECO:0000256" key="1">
    <source>
        <dbReference type="SAM" id="MobiDB-lite"/>
    </source>
</evidence>
<dbReference type="AlphaFoldDB" id="D3Q787"/>
<dbReference type="InterPro" id="IPR038332">
    <property type="entry name" value="PPE_sf"/>
</dbReference>
<dbReference type="RefSeq" id="WP_013017929.1">
    <property type="nucleotide sequence ID" value="NC_013947.1"/>
</dbReference>
<proteinExistence type="predicted"/>
<dbReference type="HOGENOM" id="CLU_711537_0_0_11"/>
<sequence length="383" mass="42228">MATFNSYTVDEIREIVDPDHPETLLEQAKGWAEMADLLSEYGVLLEQRLELVEDSWTGDAARLYFDEVKRMQEYIEESAERATTNAGLWFLIGTLAGIAKHDVSYIHKLWKDLDNVTDAVGLGFILEAIGVDKAVEDFKRMPYDVASRQIMEATATAAEESYSQMRDFEEFKPPPDVDGSGPTLQSVSAVAPPGGAVSLPSTTIVSNAAMPPLGPVAMRPVVPGVIGSRPGMTSMPRPMMGPGHTVRPVIGQRTGESQQTKTPGRLIGRYGVVSATPDVDMRDPKASRIHYGGDDVNRGVIKNNDPQRAAEEARFKLEEEVLRLRERAFAHRADDLTPAHTQHVLPGIVGDDSGWDRKTHDPGPVAFEMRRRPDRDDDAWTVI</sequence>
<gene>
    <name evidence="2" type="ordered locus">Snas_2681</name>
</gene>